<sequence length="163" mass="18570">MEYNNRSTEFDLIKSLAAAASQKEITDIMNAEGYRVVHAVVDDDISNAISKAIEPKLFIYGHISKELSSFRVLEEIKKIGIDLFMSELRFLSREHIRMVNMDIKNDCISSTEINIGTVKLPEALEYEKVFREALINKPVHIVLVHENSSVKTNLLDQKLGYDV</sequence>
<dbReference type="InterPro" id="IPR025657">
    <property type="entry name" value="RadC_JAB"/>
</dbReference>
<dbReference type="AlphaFoldDB" id="A0A8J8MQB0"/>
<geneLocation type="plasmid" evidence="2 3">
    <name>pVpro</name>
</geneLocation>
<dbReference type="KEGG" id="vpy:HZI73_26140"/>
<evidence type="ECO:0000313" key="3">
    <source>
        <dbReference type="Proteomes" id="UP000683246"/>
    </source>
</evidence>
<dbReference type="RefSeq" id="WP_212699004.1">
    <property type="nucleotide sequence ID" value="NZ_CP058650.1"/>
</dbReference>
<dbReference type="Gene3D" id="3.40.140.10">
    <property type="entry name" value="Cytidine Deaminase, domain 2"/>
    <property type="match status" value="1"/>
</dbReference>
<dbReference type="EMBL" id="CP058650">
    <property type="protein sequence ID" value="QUI25895.1"/>
    <property type="molecule type" value="Genomic_DNA"/>
</dbReference>
<name>A0A8J8MQB0_9FIRM</name>
<keyword evidence="2" id="KW-0614">Plasmid</keyword>
<gene>
    <name evidence="2" type="ORF">HZI73_26140</name>
</gene>
<feature type="domain" description="RadC-like JAB" evidence="1">
    <location>
        <begin position="82"/>
        <end position="149"/>
    </location>
</feature>
<organism evidence="2 3">
    <name type="scientific">Vallitalea pronyensis</name>
    <dbReference type="NCBI Taxonomy" id="1348613"/>
    <lineage>
        <taxon>Bacteria</taxon>
        <taxon>Bacillati</taxon>
        <taxon>Bacillota</taxon>
        <taxon>Clostridia</taxon>
        <taxon>Lachnospirales</taxon>
        <taxon>Vallitaleaceae</taxon>
        <taxon>Vallitalea</taxon>
    </lineage>
</organism>
<evidence type="ECO:0000313" key="2">
    <source>
        <dbReference type="EMBL" id="QUI25895.1"/>
    </source>
</evidence>
<dbReference type="Pfam" id="PF04002">
    <property type="entry name" value="RadC"/>
    <property type="match status" value="1"/>
</dbReference>
<evidence type="ECO:0000259" key="1">
    <source>
        <dbReference type="Pfam" id="PF04002"/>
    </source>
</evidence>
<dbReference type="Proteomes" id="UP000683246">
    <property type="component" value="Plasmid pVpro"/>
</dbReference>
<keyword evidence="3" id="KW-1185">Reference proteome</keyword>
<protein>
    <recommendedName>
        <fullName evidence="1">RadC-like JAB domain-containing protein</fullName>
    </recommendedName>
</protein>
<reference evidence="2" key="1">
    <citation type="submission" date="2020-07" db="EMBL/GenBank/DDBJ databases">
        <title>Vallitalea pronyensis genome.</title>
        <authorList>
            <person name="Postec A."/>
        </authorList>
    </citation>
    <scope>NUCLEOTIDE SEQUENCE</scope>
    <source>
        <strain evidence="2">FatNI3</strain>
        <plasmid evidence="2">pVpro</plasmid>
    </source>
</reference>
<accession>A0A8J8MQB0</accession>
<proteinExistence type="predicted"/>